<dbReference type="GO" id="GO:0016887">
    <property type="term" value="F:ATP hydrolysis activity"/>
    <property type="evidence" value="ECO:0007669"/>
    <property type="project" value="InterPro"/>
</dbReference>
<dbReference type="Pfam" id="PF00005">
    <property type="entry name" value="ABC_tran"/>
    <property type="match status" value="2"/>
</dbReference>
<name>A0A916JUG5_9MICO</name>
<keyword evidence="5" id="KW-0547">Nucleotide-binding</keyword>
<evidence type="ECO:0000256" key="6">
    <source>
        <dbReference type="ARBA" id="ARBA00022840"/>
    </source>
</evidence>
<feature type="domain" description="ABC transporter" evidence="8">
    <location>
        <begin position="7"/>
        <end position="256"/>
    </location>
</feature>
<dbReference type="PROSITE" id="PS50893">
    <property type="entry name" value="ABC_TRANSPORTER_2"/>
    <property type="match status" value="2"/>
</dbReference>
<comment type="similarity">
    <text evidence="2">Belongs to the ABC transporter superfamily.</text>
</comment>
<evidence type="ECO:0000313" key="10">
    <source>
        <dbReference type="Proteomes" id="UP000693892"/>
    </source>
</evidence>
<evidence type="ECO:0000256" key="2">
    <source>
        <dbReference type="ARBA" id="ARBA00005417"/>
    </source>
</evidence>
<evidence type="ECO:0000256" key="4">
    <source>
        <dbReference type="ARBA" id="ARBA00022475"/>
    </source>
</evidence>
<dbReference type="NCBIfam" id="TIGR01727">
    <property type="entry name" value="oligo_HPY"/>
    <property type="match status" value="1"/>
</dbReference>
<dbReference type="GO" id="GO:0005886">
    <property type="term" value="C:plasma membrane"/>
    <property type="evidence" value="ECO:0007669"/>
    <property type="project" value="UniProtKB-SubCell"/>
</dbReference>
<comment type="subcellular location">
    <subcellularLocation>
        <location evidence="1">Cell membrane</location>
        <topology evidence="1">Peripheral membrane protein</topology>
    </subcellularLocation>
</comment>
<keyword evidence="10" id="KW-1185">Reference proteome</keyword>
<proteinExistence type="inferred from homology"/>
<dbReference type="RefSeq" id="WP_218114281.1">
    <property type="nucleotide sequence ID" value="NZ_CAJVAP010000006.1"/>
</dbReference>
<evidence type="ECO:0000256" key="3">
    <source>
        <dbReference type="ARBA" id="ARBA00022448"/>
    </source>
</evidence>
<dbReference type="InterPro" id="IPR003439">
    <property type="entry name" value="ABC_transporter-like_ATP-bd"/>
</dbReference>
<keyword evidence="3" id="KW-0813">Transport</keyword>
<evidence type="ECO:0000259" key="8">
    <source>
        <dbReference type="PROSITE" id="PS50893"/>
    </source>
</evidence>
<evidence type="ECO:0000256" key="7">
    <source>
        <dbReference type="ARBA" id="ARBA00023136"/>
    </source>
</evidence>
<dbReference type="InterPro" id="IPR003593">
    <property type="entry name" value="AAA+_ATPase"/>
</dbReference>
<dbReference type="InterPro" id="IPR013563">
    <property type="entry name" value="Oligopep_ABC_C"/>
</dbReference>
<accession>A0A916JUG5</accession>
<keyword evidence="7" id="KW-0472">Membrane</keyword>
<dbReference type="GO" id="GO:0015833">
    <property type="term" value="P:peptide transport"/>
    <property type="evidence" value="ECO:0007669"/>
    <property type="project" value="InterPro"/>
</dbReference>
<feature type="domain" description="ABC transporter" evidence="8">
    <location>
        <begin position="339"/>
        <end position="586"/>
    </location>
</feature>
<dbReference type="CDD" id="cd03257">
    <property type="entry name" value="ABC_NikE_OppD_transporters"/>
    <property type="match status" value="2"/>
</dbReference>
<dbReference type="Proteomes" id="UP000693892">
    <property type="component" value="Unassembled WGS sequence"/>
</dbReference>
<evidence type="ECO:0000313" key="9">
    <source>
        <dbReference type="EMBL" id="CAG7603546.1"/>
    </source>
</evidence>
<keyword evidence="4" id="KW-1003">Cell membrane</keyword>
<dbReference type="NCBIfam" id="NF008453">
    <property type="entry name" value="PRK11308.1"/>
    <property type="match status" value="2"/>
</dbReference>
<protein>
    <submittedName>
        <fullName evidence="9">ABC transporter ATP-binding protein</fullName>
    </submittedName>
</protein>
<evidence type="ECO:0000256" key="1">
    <source>
        <dbReference type="ARBA" id="ARBA00004202"/>
    </source>
</evidence>
<sequence>MNTVLDIRNLSLAYSIEDGLRHVVRDASISVEAGTVIGLAGESGCGKSTLALAALGYGKPGVKVVGGEVLFQGKNLIELPRPELRKLWGPGLAYVPQGLSNALNPAQRIGRQLTIAIRQHMKDLSKEELQERVTRLIASVGIPEPEQARNRYPHQFSGGQQQRLGLALAISCDPELLILDEPTTGVDVSSQVEIMRLLRNLVSESGMSAIFVSHDLAALSGLADSLAIMYAGEIVESGPTRQVIDNPAHPYTRALLWAAPRSDASMPIGIPGVPPVGIVEGECAFAARCSLATAACRDGKPALVDVGARQSARCIRTAEVQSLVQPTRVAHKAVSAVEHRLLDVSSLSCTYENGGRSVQAVSDISFSLDRGKTLGIIGESGSGKSTLIRTVAGLHSAASGTIRLESDALQDSVNQRTLAQRQEIQLVFQDPDTSLNPRHTVGTLVGRPLDVYRSGLSAKERRLEISRLLDSVLLSPEFASRYPHELSGGQRQRVALARAFAAKPKLLLCDEVTAALDVSVQASVLELIADLSANTGTSVIFVSHDLDIVRAIADDVMVLKNGICCEYNSAEAVFSRPEHPYTQELMAATTEMHRLEAAS</sequence>
<dbReference type="SMART" id="SM00382">
    <property type="entry name" value="AAA"/>
    <property type="match status" value="2"/>
</dbReference>
<dbReference type="InterPro" id="IPR050388">
    <property type="entry name" value="ABC_Ni/Peptide_Import"/>
</dbReference>
<comment type="caution">
    <text evidence="9">The sequence shown here is derived from an EMBL/GenBank/DDBJ whole genome shotgun (WGS) entry which is preliminary data.</text>
</comment>
<evidence type="ECO:0000256" key="5">
    <source>
        <dbReference type="ARBA" id="ARBA00022741"/>
    </source>
</evidence>
<dbReference type="PANTHER" id="PTHR43297">
    <property type="entry name" value="OLIGOPEPTIDE TRANSPORT ATP-BINDING PROTEIN APPD"/>
    <property type="match status" value="1"/>
</dbReference>
<dbReference type="AlphaFoldDB" id="A0A916JUG5"/>
<dbReference type="PANTHER" id="PTHR43297:SF2">
    <property type="entry name" value="DIPEPTIDE TRANSPORT ATP-BINDING PROTEIN DPPD"/>
    <property type="match status" value="1"/>
</dbReference>
<dbReference type="EMBL" id="CAJVAP010000006">
    <property type="protein sequence ID" value="CAG7603546.1"/>
    <property type="molecule type" value="Genomic_DNA"/>
</dbReference>
<reference evidence="9" key="1">
    <citation type="submission" date="2021-06" db="EMBL/GenBank/DDBJ databases">
        <authorList>
            <person name="Criscuolo A."/>
        </authorList>
    </citation>
    <scope>NUCLEOTIDE SEQUENCE</scope>
    <source>
        <strain evidence="9">CIP111803</strain>
    </source>
</reference>
<dbReference type="PROSITE" id="PS00211">
    <property type="entry name" value="ABC_TRANSPORTER_1"/>
    <property type="match status" value="2"/>
</dbReference>
<dbReference type="Pfam" id="PF08352">
    <property type="entry name" value="oligo_HPY"/>
    <property type="match status" value="2"/>
</dbReference>
<organism evidence="9 10">
    <name type="scientific">Leucobacter soli</name>
    <dbReference type="NCBI Taxonomy" id="2812850"/>
    <lineage>
        <taxon>Bacteria</taxon>
        <taxon>Bacillati</taxon>
        <taxon>Actinomycetota</taxon>
        <taxon>Actinomycetes</taxon>
        <taxon>Micrococcales</taxon>
        <taxon>Microbacteriaceae</taxon>
        <taxon>Leucobacter</taxon>
    </lineage>
</organism>
<gene>
    <name evidence="9" type="ORF">LEUCIP111803_00647</name>
</gene>
<dbReference type="GO" id="GO:0005524">
    <property type="term" value="F:ATP binding"/>
    <property type="evidence" value="ECO:0007669"/>
    <property type="project" value="UniProtKB-KW"/>
</dbReference>
<keyword evidence="6 9" id="KW-0067">ATP-binding</keyword>
<dbReference type="InterPro" id="IPR017871">
    <property type="entry name" value="ABC_transporter-like_CS"/>
</dbReference>